<feature type="region of interest" description="Disordered" evidence="1">
    <location>
        <begin position="1"/>
        <end position="55"/>
    </location>
</feature>
<evidence type="ECO:0000256" key="1">
    <source>
        <dbReference type="SAM" id="MobiDB-lite"/>
    </source>
</evidence>
<dbReference type="SMART" id="SM00507">
    <property type="entry name" value="HNHc"/>
    <property type="match status" value="1"/>
</dbReference>
<dbReference type="CDD" id="cd00085">
    <property type="entry name" value="HNHc"/>
    <property type="match status" value="1"/>
</dbReference>
<dbReference type="EMBL" id="MT142891">
    <property type="protein sequence ID" value="QJA90109.1"/>
    <property type="molecule type" value="Genomic_DNA"/>
</dbReference>
<dbReference type="Pfam" id="PF07460">
    <property type="entry name" value="NUMOD3"/>
    <property type="match status" value="1"/>
</dbReference>
<evidence type="ECO:0000259" key="2">
    <source>
        <dbReference type="SMART" id="SM00507"/>
    </source>
</evidence>
<evidence type="ECO:0000313" key="3">
    <source>
        <dbReference type="EMBL" id="QJA76841.1"/>
    </source>
</evidence>
<feature type="domain" description="HNH nuclease" evidence="2">
    <location>
        <begin position="103"/>
        <end position="159"/>
    </location>
</feature>
<protein>
    <recommendedName>
        <fullName evidence="2">HNH nuclease domain-containing protein</fullName>
    </recommendedName>
</protein>
<dbReference type="Pfam" id="PF01844">
    <property type="entry name" value="HNH"/>
    <property type="match status" value="1"/>
</dbReference>
<reference evidence="4" key="1">
    <citation type="submission" date="2020-03" db="EMBL/GenBank/DDBJ databases">
        <title>The deep terrestrial virosphere.</title>
        <authorList>
            <person name="Holmfeldt K."/>
            <person name="Nilsson E."/>
            <person name="Simone D."/>
            <person name="Lopez-Fernandez M."/>
            <person name="Wu X."/>
            <person name="de Brujin I."/>
            <person name="Lundin D."/>
            <person name="Andersson A."/>
            <person name="Bertilsson S."/>
            <person name="Dopson M."/>
        </authorList>
    </citation>
    <scope>NUCLEOTIDE SEQUENCE</scope>
    <source>
        <strain evidence="3">MM415A01425</strain>
        <strain evidence="4">MM415B02443</strain>
    </source>
</reference>
<dbReference type="InterPro" id="IPR002711">
    <property type="entry name" value="HNH"/>
</dbReference>
<evidence type="ECO:0000313" key="4">
    <source>
        <dbReference type="EMBL" id="QJA90109.1"/>
    </source>
</evidence>
<dbReference type="InterPro" id="IPR003611">
    <property type="entry name" value="NUMOD3"/>
</dbReference>
<organism evidence="4">
    <name type="scientific">viral metagenome</name>
    <dbReference type="NCBI Taxonomy" id="1070528"/>
    <lineage>
        <taxon>unclassified sequences</taxon>
        <taxon>metagenomes</taxon>
        <taxon>organismal metagenomes</taxon>
    </lineage>
</organism>
<dbReference type="SUPFAM" id="SSF64496">
    <property type="entry name" value="DNA-binding domain of intron-encoded endonucleases"/>
    <property type="match status" value="1"/>
</dbReference>
<gene>
    <name evidence="3" type="ORF">MM415A01425_0007</name>
    <name evidence="4" type="ORF">MM415B02443_0007</name>
</gene>
<dbReference type="GO" id="GO:0004519">
    <property type="term" value="F:endonuclease activity"/>
    <property type="evidence" value="ECO:0007669"/>
    <property type="project" value="InterPro"/>
</dbReference>
<feature type="compositionally biased region" description="Basic and acidic residues" evidence="1">
    <location>
        <begin position="29"/>
        <end position="42"/>
    </location>
</feature>
<accession>A0A6M3L718</accession>
<name>A0A6M3L718_9ZZZZ</name>
<dbReference type="EMBL" id="MT142247">
    <property type="protein sequence ID" value="QJA76841.1"/>
    <property type="molecule type" value="Genomic_DNA"/>
</dbReference>
<dbReference type="AlphaFoldDB" id="A0A6M3L718"/>
<dbReference type="InterPro" id="IPR003615">
    <property type="entry name" value="HNH_nuc"/>
</dbReference>
<feature type="compositionally biased region" description="Basic residues" evidence="1">
    <location>
        <begin position="1"/>
        <end position="11"/>
    </location>
</feature>
<proteinExistence type="predicted"/>
<sequence length="172" mass="20632">MPKGIFKRKPHTKETKEKQRQSALNRPSFTEKHKERMREAHLKNPTRYWSGKKRPPFSEEWKKKISKGTKGKNNPMYGIIGKNHWNWQGGKSFEPYSVDWTDDLKESIRKRDDYVCQTCGIHQDELVSIHKKLDVHHIDYDKDNLNPKNLISLCKSCHMKTNYNREYWINIF</sequence>
<dbReference type="GO" id="GO:0003677">
    <property type="term" value="F:DNA binding"/>
    <property type="evidence" value="ECO:0007669"/>
    <property type="project" value="InterPro"/>
</dbReference>
<dbReference type="GO" id="GO:0008270">
    <property type="term" value="F:zinc ion binding"/>
    <property type="evidence" value="ECO:0007669"/>
    <property type="project" value="InterPro"/>
</dbReference>